<evidence type="ECO:0000256" key="3">
    <source>
        <dbReference type="HAMAP-Rule" id="MF_00813"/>
    </source>
</evidence>
<dbReference type="NCBIfam" id="TIGR02961">
    <property type="entry name" value="allantoicase"/>
    <property type="match status" value="1"/>
</dbReference>
<dbReference type="PANTHER" id="PTHR12045">
    <property type="entry name" value="ALLANTOICASE"/>
    <property type="match status" value="1"/>
</dbReference>
<sequence length="343" mass="38437">MNTTLTPEKLKQYVNLANRRLGTEVTYVTDDWFAEANRMLNPEAPVWQEGVYDDNGKWMDGWESRRKRQAGYDYAIIRLGVTGVIKAVDIDTRFFTGNYPPSASLQACYCPTTSNGDIGNPTADTEWSDILPAVNLQGDSHHLHAIDDRYTDQPWTHLRLNIFPDGGVARLRVYGVPYKDWSNPSTDDEQVDLVAALNGGRALACNNQHFGHMSNLIQPGKGINMGDGWETARRRTPGNDWVILALGHAGTIEEILIDTHHFKGNYPDKCSIQAACVTGGTDDQIETQSLYWQELLPQQKMQPNQEHSYKVEVKDLGPVTHVKINIFPDGGISRVRLMGKVAR</sequence>
<comment type="pathway">
    <text evidence="3">Nitrogen metabolism; (S)-allantoin degradation; (S)-ureidoglycolate from allantoate (aminidohydrolase route): step 1/1.</text>
</comment>
<dbReference type="Proteomes" id="UP001620597">
    <property type="component" value="Unassembled WGS sequence"/>
</dbReference>
<keyword evidence="6" id="KW-1185">Reference proteome</keyword>
<gene>
    <name evidence="3 5" type="primary">alc</name>
    <name evidence="5" type="ORF">WG929_04925</name>
</gene>
<keyword evidence="3 5" id="KW-0378">Hydrolase</keyword>
<dbReference type="PANTHER" id="PTHR12045:SF3">
    <property type="entry name" value="INACTIVE ALLANTOICASE-RELATED"/>
    <property type="match status" value="1"/>
</dbReference>
<accession>A0ABW8NFL6</accession>
<name>A0ABW8NFL6_9GAMM</name>
<evidence type="ECO:0000313" key="5">
    <source>
        <dbReference type="EMBL" id="MFK4751752.1"/>
    </source>
</evidence>
<dbReference type="InterPro" id="IPR008979">
    <property type="entry name" value="Galactose-bd-like_sf"/>
</dbReference>
<proteinExistence type="inferred from homology"/>
<comment type="caution">
    <text evidence="5">The sequence shown here is derived from an EMBL/GenBank/DDBJ whole genome shotgun (WGS) entry which is preliminary data.</text>
</comment>
<dbReference type="EMBL" id="JBBKTX010000004">
    <property type="protein sequence ID" value="MFK4751752.1"/>
    <property type="molecule type" value="Genomic_DNA"/>
</dbReference>
<dbReference type="Pfam" id="PF03561">
    <property type="entry name" value="Allantoicase"/>
    <property type="match status" value="2"/>
</dbReference>
<organism evidence="5 6">
    <name type="scientific">Oceanobacter antarcticus</name>
    <dbReference type="NCBI Taxonomy" id="3133425"/>
    <lineage>
        <taxon>Bacteria</taxon>
        <taxon>Pseudomonadati</taxon>
        <taxon>Pseudomonadota</taxon>
        <taxon>Gammaproteobacteria</taxon>
        <taxon>Oceanospirillales</taxon>
        <taxon>Oceanospirillaceae</taxon>
        <taxon>Oceanobacter</taxon>
    </lineage>
</organism>
<dbReference type="RefSeq" id="WP_416205136.1">
    <property type="nucleotide sequence ID" value="NZ_JBBKTX010000004.1"/>
</dbReference>
<comment type="similarity">
    <text evidence="1 3">Belongs to the allantoicase family.</text>
</comment>
<evidence type="ECO:0000259" key="4">
    <source>
        <dbReference type="Pfam" id="PF03561"/>
    </source>
</evidence>
<evidence type="ECO:0000256" key="2">
    <source>
        <dbReference type="ARBA" id="ARBA00022631"/>
    </source>
</evidence>
<dbReference type="SUPFAM" id="SSF49785">
    <property type="entry name" value="Galactose-binding domain-like"/>
    <property type="match status" value="2"/>
</dbReference>
<keyword evidence="2 3" id="KW-0659">Purine metabolism</keyword>
<evidence type="ECO:0000256" key="1">
    <source>
        <dbReference type="ARBA" id="ARBA00009242"/>
    </source>
</evidence>
<reference evidence="5 6" key="1">
    <citation type="submission" date="2024-03" db="EMBL/GenBank/DDBJ databases">
        <title>High-quality draft genome sequence of Oceanobacter sp. wDCs-4.</title>
        <authorList>
            <person name="Dong C."/>
        </authorList>
    </citation>
    <scope>NUCLEOTIDE SEQUENCE [LARGE SCALE GENOMIC DNA]</scope>
    <source>
        <strain evidence="6">wDCs-4</strain>
    </source>
</reference>
<comment type="catalytic activity">
    <reaction evidence="3">
        <text>allantoate + H2O = (S)-ureidoglycolate + urea</text>
        <dbReference type="Rhea" id="RHEA:11016"/>
        <dbReference type="ChEBI" id="CHEBI:15377"/>
        <dbReference type="ChEBI" id="CHEBI:16199"/>
        <dbReference type="ChEBI" id="CHEBI:17536"/>
        <dbReference type="ChEBI" id="CHEBI:57296"/>
        <dbReference type="EC" id="3.5.3.4"/>
    </reaction>
</comment>
<feature type="domain" description="Allantoicase" evidence="4">
    <location>
        <begin position="22"/>
        <end position="176"/>
    </location>
</feature>
<protein>
    <recommendedName>
        <fullName evidence="3">Probable allantoicase</fullName>
        <ecNumber evidence="3">3.5.3.4</ecNumber>
    </recommendedName>
    <alternativeName>
        <fullName evidence="3">Allantoate amidinohydrolase</fullName>
    </alternativeName>
</protein>
<dbReference type="HAMAP" id="MF_00813">
    <property type="entry name" value="Allantoicase"/>
    <property type="match status" value="1"/>
</dbReference>
<dbReference type="InterPro" id="IPR015908">
    <property type="entry name" value="Allantoicase_dom"/>
</dbReference>
<feature type="domain" description="Allantoicase" evidence="4">
    <location>
        <begin position="199"/>
        <end position="341"/>
    </location>
</feature>
<dbReference type="Gene3D" id="2.60.120.260">
    <property type="entry name" value="Galactose-binding domain-like"/>
    <property type="match status" value="2"/>
</dbReference>
<dbReference type="EC" id="3.5.3.4" evidence="3"/>
<dbReference type="InterPro" id="IPR005164">
    <property type="entry name" value="Allantoicase"/>
</dbReference>
<evidence type="ECO:0000313" key="6">
    <source>
        <dbReference type="Proteomes" id="UP001620597"/>
    </source>
</evidence>
<dbReference type="GO" id="GO:0004037">
    <property type="term" value="F:allantoicase activity"/>
    <property type="evidence" value="ECO:0007669"/>
    <property type="project" value="UniProtKB-EC"/>
</dbReference>
<dbReference type="PIRSF" id="PIRSF016516">
    <property type="entry name" value="Allantoicase"/>
    <property type="match status" value="1"/>
</dbReference>